<proteinExistence type="predicted"/>
<name>A0A520LPA2_9GAMM</name>
<dbReference type="SUPFAM" id="SSF53474">
    <property type="entry name" value="alpha/beta-Hydrolases"/>
    <property type="match status" value="1"/>
</dbReference>
<reference evidence="1 2" key="1">
    <citation type="submission" date="2019-02" db="EMBL/GenBank/DDBJ databases">
        <title>Prokaryotic population dynamics and viral predation in marine succession experiment using metagenomics: the confinement effect.</title>
        <authorList>
            <person name="Haro-Moreno J.M."/>
            <person name="Rodriguez-Valera F."/>
            <person name="Lopez-Perez M."/>
        </authorList>
    </citation>
    <scope>NUCLEOTIDE SEQUENCE [LARGE SCALE GENOMIC DNA]</scope>
    <source>
        <strain evidence="1">MED-G169</strain>
    </source>
</reference>
<dbReference type="Gene3D" id="3.40.50.1820">
    <property type="entry name" value="alpha/beta hydrolase"/>
    <property type="match status" value="1"/>
</dbReference>
<comment type="caution">
    <text evidence="1">The sequence shown here is derived from an EMBL/GenBank/DDBJ whole genome shotgun (WGS) entry which is preliminary data.</text>
</comment>
<dbReference type="Pfam" id="PF05728">
    <property type="entry name" value="UPF0227"/>
    <property type="match status" value="1"/>
</dbReference>
<dbReference type="Proteomes" id="UP000318148">
    <property type="component" value="Unassembled WGS sequence"/>
</dbReference>
<evidence type="ECO:0000313" key="1">
    <source>
        <dbReference type="EMBL" id="RZO08677.1"/>
    </source>
</evidence>
<accession>A0A520LPA2</accession>
<organism evidence="1 2">
    <name type="scientific">SAR92 clade bacterium</name>
    <dbReference type="NCBI Taxonomy" id="2315479"/>
    <lineage>
        <taxon>Bacteria</taxon>
        <taxon>Pseudomonadati</taxon>
        <taxon>Pseudomonadota</taxon>
        <taxon>Gammaproteobacteria</taxon>
        <taxon>Cellvibrionales</taxon>
        <taxon>Porticoccaceae</taxon>
        <taxon>SAR92 clade</taxon>
    </lineage>
</organism>
<sequence>MATLLYLHGFNSGPGSKKAMQTGFWFKQNAPHINFVCPKISPYAKEACIDLERLICESCDPISVVGSSMGGFLGTHLIEKYCIKGALVNPAVNPALGLSEYLGDNRSYLTNDDWVFTRSHIDEYQEITYQSIKQHQNYLILLETGDEILNYKHAVQFYDKASIIIEEGGDHRFVSYSKHLPTIYNFLFSNSQSKSF</sequence>
<dbReference type="PANTHER" id="PTHR35602">
    <property type="entry name" value="ESTERASE YQIA-RELATED"/>
    <property type="match status" value="1"/>
</dbReference>
<dbReference type="AlphaFoldDB" id="A0A520LPA2"/>
<gene>
    <name evidence="1" type="ORF">EVB02_00250</name>
</gene>
<dbReference type="PANTHER" id="PTHR35602:SF3">
    <property type="entry name" value="ESTERASE YQIA"/>
    <property type="match status" value="1"/>
</dbReference>
<evidence type="ECO:0008006" key="3">
    <source>
        <dbReference type="Google" id="ProtNLM"/>
    </source>
</evidence>
<dbReference type="InterPro" id="IPR029058">
    <property type="entry name" value="AB_hydrolase_fold"/>
</dbReference>
<protein>
    <recommendedName>
        <fullName evidence="3">Esterase YqiA</fullName>
    </recommendedName>
</protein>
<evidence type="ECO:0000313" key="2">
    <source>
        <dbReference type="Proteomes" id="UP000318148"/>
    </source>
</evidence>
<dbReference type="EMBL" id="SHBO01000002">
    <property type="protein sequence ID" value="RZO08677.1"/>
    <property type="molecule type" value="Genomic_DNA"/>
</dbReference>
<dbReference type="InterPro" id="IPR008886">
    <property type="entry name" value="UPF0227/Esterase_YqiA"/>
</dbReference>